<feature type="domain" description="Phosphatidic acid phosphatase type 2/haloperoxidase" evidence="3">
    <location>
        <begin position="151"/>
        <end position="227"/>
    </location>
</feature>
<keyword evidence="2" id="KW-0812">Transmembrane</keyword>
<dbReference type="InterPro" id="IPR036938">
    <property type="entry name" value="PAP2/HPO_sf"/>
</dbReference>
<feature type="transmembrane region" description="Helical" evidence="2">
    <location>
        <begin position="121"/>
        <end position="140"/>
    </location>
</feature>
<proteinExistence type="predicted"/>
<keyword evidence="2" id="KW-1133">Transmembrane helix</keyword>
<evidence type="ECO:0000256" key="2">
    <source>
        <dbReference type="SAM" id="Phobius"/>
    </source>
</evidence>
<dbReference type="InterPro" id="IPR000326">
    <property type="entry name" value="PAP2/HPO"/>
</dbReference>
<dbReference type="Proteomes" id="UP001596175">
    <property type="component" value="Unassembled WGS sequence"/>
</dbReference>
<gene>
    <name evidence="4" type="ORF">ACFPK1_22995</name>
</gene>
<feature type="transmembrane region" description="Helical" evidence="2">
    <location>
        <begin position="160"/>
        <end position="179"/>
    </location>
</feature>
<evidence type="ECO:0000313" key="5">
    <source>
        <dbReference type="Proteomes" id="UP001596175"/>
    </source>
</evidence>
<dbReference type="Gene3D" id="1.20.144.10">
    <property type="entry name" value="Phosphatidic acid phosphatase type 2/haloperoxidase"/>
    <property type="match status" value="1"/>
</dbReference>
<accession>A0ABV9ZKH3</accession>
<keyword evidence="5" id="KW-1185">Reference proteome</keyword>
<dbReference type="Pfam" id="PF01569">
    <property type="entry name" value="PAP2"/>
    <property type="match status" value="1"/>
</dbReference>
<evidence type="ECO:0000259" key="3">
    <source>
        <dbReference type="Pfam" id="PF01569"/>
    </source>
</evidence>
<name>A0ABV9ZKH3_9PSEU</name>
<dbReference type="EMBL" id="JBHSKG010000014">
    <property type="protein sequence ID" value="MFC5141121.1"/>
    <property type="molecule type" value="Genomic_DNA"/>
</dbReference>
<feature type="region of interest" description="Disordered" evidence="1">
    <location>
        <begin position="241"/>
        <end position="263"/>
    </location>
</feature>
<feature type="transmembrane region" description="Helical" evidence="2">
    <location>
        <begin position="43"/>
        <end position="63"/>
    </location>
</feature>
<sequence>MPRSPSGTTPTPLRITRPLPGPASALLRDASPAPLLRPGSRGAVALTALAAALVTAVLGWRYAGDTGAGRTDRGLTALLDAQHGVPRVLAQAFAALGGPLPVAVALLVLAPLAWALRGGRGLALVLVGPPTAMVTTSLVLKPLVERTRGGELAFPSGHTTSVASLAVACGVLVVGLVAVPRALRLLAVAGLAGLVLAVGAGLVVRGYHYPTDTLGALGVAVAVVLSAALAVDAFADVVADPGPDPRSFDPRERPTDVLPRATR</sequence>
<feature type="transmembrane region" description="Helical" evidence="2">
    <location>
        <begin position="214"/>
        <end position="238"/>
    </location>
</feature>
<dbReference type="RefSeq" id="WP_378023283.1">
    <property type="nucleotide sequence ID" value="NZ_JBHSKG010000014.1"/>
</dbReference>
<feature type="compositionally biased region" description="Basic and acidic residues" evidence="1">
    <location>
        <begin position="246"/>
        <end position="255"/>
    </location>
</feature>
<feature type="transmembrane region" description="Helical" evidence="2">
    <location>
        <begin position="186"/>
        <end position="208"/>
    </location>
</feature>
<evidence type="ECO:0000313" key="4">
    <source>
        <dbReference type="EMBL" id="MFC5141121.1"/>
    </source>
</evidence>
<keyword evidence="2" id="KW-0472">Membrane</keyword>
<feature type="region of interest" description="Disordered" evidence="1">
    <location>
        <begin position="1"/>
        <end position="21"/>
    </location>
</feature>
<feature type="transmembrane region" description="Helical" evidence="2">
    <location>
        <begin position="88"/>
        <end position="109"/>
    </location>
</feature>
<feature type="compositionally biased region" description="Low complexity" evidence="1">
    <location>
        <begin position="7"/>
        <end position="18"/>
    </location>
</feature>
<protein>
    <submittedName>
        <fullName evidence="4">Phosphatase PAP2 family protein</fullName>
    </submittedName>
</protein>
<comment type="caution">
    <text evidence="4">The sequence shown here is derived from an EMBL/GenBank/DDBJ whole genome shotgun (WGS) entry which is preliminary data.</text>
</comment>
<dbReference type="SUPFAM" id="SSF48317">
    <property type="entry name" value="Acid phosphatase/Vanadium-dependent haloperoxidase"/>
    <property type="match status" value="1"/>
</dbReference>
<reference evidence="5" key="1">
    <citation type="journal article" date="2019" name="Int. J. Syst. Evol. Microbiol.">
        <title>The Global Catalogue of Microorganisms (GCM) 10K type strain sequencing project: providing services to taxonomists for standard genome sequencing and annotation.</title>
        <authorList>
            <consortium name="The Broad Institute Genomics Platform"/>
            <consortium name="The Broad Institute Genome Sequencing Center for Infectious Disease"/>
            <person name="Wu L."/>
            <person name="Ma J."/>
        </authorList>
    </citation>
    <scope>NUCLEOTIDE SEQUENCE [LARGE SCALE GENOMIC DNA]</scope>
    <source>
        <strain evidence="5">XZYJ18</strain>
    </source>
</reference>
<evidence type="ECO:0000256" key="1">
    <source>
        <dbReference type="SAM" id="MobiDB-lite"/>
    </source>
</evidence>
<organism evidence="4 5">
    <name type="scientific">Actinomycetospora rhizophila</name>
    <dbReference type="NCBI Taxonomy" id="1416876"/>
    <lineage>
        <taxon>Bacteria</taxon>
        <taxon>Bacillati</taxon>
        <taxon>Actinomycetota</taxon>
        <taxon>Actinomycetes</taxon>
        <taxon>Pseudonocardiales</taxon>
        <taxon>Pseudonocardiaceae</taxon>
        <taxon>Actinomycetospora</taxon>
    </lineage>
</organism>